<sequence>MFCSKCGEEQKEQKNVICPNCGNTVFTPYKLKGLKWDKPKESEDISIVADIALSDQKNEQWYYALNGERHGPVSRLELLNLYKNEKVFLGTKVWKYGMSEWADISHTDLIDKSIEPPPLKGEDINNTLVCILAFTPILGTLLEYIIAGAIGVASGSLWFITTILNTILCIIDERKIKKAGYNTKEMLVWAIFFIPVYLFRRAHLLKQKSVYAIVWCITFVIMIFAPTWISGITGIADPSAVDLVKEGTMNSYPNKTVSQMVDNYFLDPKWEAIIGDDRNTYVNVKRKITYQGKNTNVLIQYKLINDRSFEFYALEFNGVPQNMLTYTALMNSMYAE</sequence>
<evidence type="ECO:0000313" key="3">
    <source>
        <dbReference type="EMBL" id="SDG36914.1"/>
    </source>
</evidence>
<accession>A0A1G7TPH5</accession>
<protein>
    <recommendedName>
        <fullName evidence="2">GYF domain-containing protein</fullName>
    </recommendedName>
</protein>
<keyword evidence="1" id="KW-0812">Transmembrane</keyword>
<proteinExistence type="predicted"/>
<dbReference type="Pfam" id="PF14237">
    <property type="entry name" value="GYF_2"/>
    <property type="match status" value="1"/>
</dbReference>
<gene>
    <name evidence="3" type="ORF">SAMN04488542_13836</name>
</gene>
<dbReference type="Proteomes" id="UP000198972">
    <property type="component" value="Unassembled WGS sequence"/>
</dbReference>
<dbReference type="RefSeq" id="WP_091235725.1">
    <property type="nucleotide sequence ID" value="NZ_FNBG01000038.1"/>
</dbReference>
<feature type="transmembrane region" description="Helical" evidence="1">
    <location>
        <begin position="210"/>
        <end position="229"/>
    </location>
</feature>
<dbReference type="STRING" id="670482.SAMN04488542_13836"/>
<dbReference type="InterPro" id="IPR025640">
    <property type="entry name" value="GYF_2"/>
</dbReference>
<feature type="domain" description="GYF" evidence="2">
    <location>
        <begin position="61"/>
        <end position="106"/>
    </location>
</feature>
<keyword evidence="4" id="KW-1185">Reference proteome</keyword>
<feature type="transmembrane region" description="Helical" evidence="1">
    <location>
        <begin position="128"/>
        <end position="150"/>
    </location>
</feature>
<feature type="transmembrane region" description="Helical" evidence="1">
    <location>
        <begin position="156"/>
        <end position="174"/>
    </location>
</feature>
<dbReference type="AlphaFoldDB" id="A0A1G7TPH5"/>
<dbReference type="EMBL" id="FNBG01000038">
    <property type="protein sequence ID" value="SDG36914.1"/>
    <property type="molecule type" value="Genomic_DNA"/>
</dbReference>
<reference evidence="3 4" key="1">
    <citation type="submission" date="2016-10" db="EMBL/GenBank/DDBJ databases">
        <authorList>
            <person name="de Groot N.N."/>
        </authorList>
    </citation>
    <scope>NUCLEOTIDE SEQUENCE [LARGE SCALE GENOMIC DNA]</scope>
    <source>
        <strain evidence="3 4">DSM 28129</strain>
    </source>
</reference>
<name>A0A1G7TPH5_9BACL</name>
<evidence type="ECO:0000256" key="1">
    <source>
        <dbReference type="SAM" id="Phobius"/>
    </source>
</evidence>
<keyword evidence="1" id="KW-1133">Transmembrane helix</keyword>
<evidence type="ECO:0000259" key="2">
    <source>
        <dbReference type="Pfam" id="PF14237"/>
    </source>
</evidence>
<evidence type="ECO:0000313" key="4">
    <source>
        <dbReference type="Proteomes" id="UP000198972"/>
    </source>
</evidence>
<dbReference type="OrthoDB" id="6691119at2"/>
<keyword evidence="1" id="KW-0472">Membrane</keyword>
<organism evidence="3 4">
    <name type="scientific">Fontibacillus panacisegetis</name>
    <dbReference type="NCBI Taxonomy" id="670482"/>
    <lineage>
        <taxon>Bacteria</taxon>
        <taxon>Bacillati</taxon>
        <taxon>Bacillota</taxon>
        <taxon>Bacilli</taxon>
        <taxon>Bacillales</taxon>
        <taxon>Paenibacillaceae</taxon>
        <taxon>Fontibacillus</taxon>
    </lineage>
</organism>